<dbReference type="InterPro" id="IPR006186">
    <property type="entry name" value="Ser/Thr-sp_prot-phosphatase"/>
</dbReference>
<organism evidence="2 3">
    <name type="scientific">Stylonychia lemnae</name>
    <name type="common">Ciliate</name>
    <dbReference type="NCBI Taxonomy" id="5949"/>
    <lineage>
        <taxon>Eukaryota</taxon>
        <taxon>Sar</taxon>
        <taxon>Alveolata</taxon>
        <taxon>Ciliophora</taxon>
        <taxon>Intramacronucleata</taxon>
        <taxon>Spirotrichea</taxon>
        <taxon>Stichotrichia</taxon>
        <taxon>Sporadotrichida</taxon>
        <taxon>Oxytrichidae</taxon>
        <taxon>Stylonychinae</taxon>
        <taxon>Stylonychia</taxon>
    </lineage>
</organism>
<dbReference type="EMBL" id="CCKQ01016995">
    <property type="protein sequence ID" value="CDW88881.1"/>
    <property type="molecule type" value="Genomic_DNA"/>
</dbReference>
<dbReference type="InterPro" id="IPR004843">
    <property type="entry name" value="Calcineurin-like_PHP"/>
</dbReference>
<dbReference type="Pfam" id="PF00149">
    <property type="entry name" value="Metallophos"/>
    <property type="match status" value="1"/>
</dbReference>
<protein>
    <submittedName>
        <fullName evidence="2">Serine threonine-protein phosphatase</fullName>
    </submittedName>
</protein>
<dbReference type="InterPro" id="IPR029052">
    <property type="entry name" value="Metallo-depent_PP-like"/>
</dbReference>
<dbReference type="InterPro" id="IPR043360">
    <property type="entry name" value="PP2B"/>
</dbReference>
<dbReference type="Proteomes" id="UP000039865">
    <property type="component" value="Unassembled WGS sequence"/>
</dbReference>
<reference evidence="2 3" key="1">
    <citation type="submission" date="2014-06" db="EMBL/GenBank/DDBJ databases">
        <authorList>
            <person name="Swart Estienne"/>
        </authorList>
    </citation>
    <scope>NUCLEOTIDE SEQUENCE [LARGE SCALE GENOMIC DNA]</scope>
    <source>
        <strain evidence="2 3">130c</strain>
    </source>
</reference>
<accession>A0A078B3T5</accession>
<dbReference type="InParanoid" id="A0A078B3T5"/>
<gene>
    <name evidence="2" type="primary">Contig10488.g11193</name>
    <name evidence="2" type="ORF">STYLEM_18006</name>
</gene>
<evidence type="ECO:0000259" key="1">
    <source>
        <dbReference type="SMART" id="SM00156"/>
    </source>
</evidence>
<dbReference type="SMART" id="SM00156">
    <property type="entry name" value="PP2Ac"/>
    <property type="match status" value="1"/>
</dbReference>
<proteinExistence type="predicted"/>
<dbReference type="OrthoDB" id="5593063at2759"/>
<dbReference type="PANTHER" id="PTHR45673">
    <property type="entry name" value="SERINE/THREONINE-PROTEIN PHOSPHATASE 2B CATALYTIC SUBUNIT 1-RELATED"/>
    <property type="match status" value="1"/>
</dbReference>
<sequence>MIARLKRQRFACQYLQVPPPPHRPLDSKILFPNRLNGLPDWEMLQNHLKLEGRIRKADFMKIVKATTELLKTEPNMISLTDPVCVFGDLHGHFYDLINIFQAINGVTDFKLLFLGDYVDRGPYSVEIITFLFALKNGKYFCIHGGLSPKLKSISNINQIDRKQEIPESGSLCDLLWADPVSSDNGTHEEKEIDFVKNQRRGCSVLFGKKAVNTFLSANQLVCVIRAHEVQQTGYKFHKWNGATHFPSVITVFSAPNYCDVYNNKSAIIKIQDGNFNIKQFNYTHHPYMLPKNMDVFTWSLPFVFEKVQEMLEVIVKKCAAVDDEEEEEEEQKDPNVLNVKMTKMNALKRKSTLRTVMSHKIMFLSKVSSLLKRAREKNEALIKIHGMCPDKMIPDEMIGECSIEIKDSSKHFFKATKFDTENEMRPMMPR</sequence>
<feature type="domain" description="Serine/threonine specific protein phosphatases" evidence="1">
    <location>
        <begin position="54"/>
        <end position="286"/>
    </location>
</feature>
<dbReference type="GO" id="GO:0097720">
    <property type="term" value="P:calcineurin-mediated signaling"/>
    <property type="evidence" value="ECO:0007669"/>
    <property type="project" value="InterPro"/>
</dbReference>
<name>A0A078B3T5_STYLE</name>
<evidence type="ECO:0000313" key="2">
    <source>
        <dbReference type="EMBL" id="CDW88881.1"/>
    </source>
</evidence>
<dbReference type="AlphaFoldDB" id="A0A078B3T5"/>
<dbReference type="GO" id="GO:0033192">
    <property type="term" value="F:calmodulin-dependent protein phosphatase activity"/>
    <property type="evidence" value="ECO:0007669"/>
    <property type="project" value="InterPro"/>
</dbReference>
<evidence type="ECO:0000313" key="3">
    <source>
        <dbReference type="Proteomes" id="UP000039865"/>
    </source>
</evidence>
<keyword evidence="3" id="KW-1185">Reference proteome</keyword>
<dbReference type="PRINTS" id="PR00114">
    <property type="entry name" value="STPHPHTASE"/>
</dbReference>
<dbReference type="SUPFAM" id="SSF56300">
    <property type="entry name" value="Metallo-dependent phosphatases"/>
    <property type="match status" value="1"/>
</dbReference>
<dbReference type="Gene3D" id="3.60.21.10">
    <property type="match status" value="2"/>
</dbReference>